<dbReference type="EMBL" id="VNHM01000004">
    <property type="protein sequence ID" value="TYO96468.1"/>
    <property type="molecule type" value="Genomic_DNA"/>
</dbReference>
<evidence type="ECO:0000256" key="1">
    <source>
        <dbReference type="SAM" id="MobiDB-lite"/>
    </source>
</evidence>
<sequence length="276" mass="31293">MSDNHETEVISGKKPGKKKFFILATLLVIIIIIVVLCHCCSPKPTPPEEVWFEEYFEHGLGDWEYLDANWVNDQGVVHNTSARVARKVYLSPYLSYKLDTPIHSNQIVVEFYVKLENIAGVVTLASLDFPTGEITVVINKDRYLGIAFGLFEPVQYSTQRLTLGKWEKVQIYVNTSESKLSLYHNDLEILNTHWPGTQPLMKIWLGSVWIAGAENYESILDCYYDAIRVGNPGLLAPQTLLDKIKVTIPGLWRKPATSPEVHQPKEELDPAKSTYS</sequence>
<feature type="region of interest" description="Disordered" evidence="1">
    <location>
        <begin position="255"/>
        <end position="276"/>
    </location>
</feature>
<dbReference type="Proteomes" id="UP000323166">
    <property type="component" value="Unassembled WGS sequence"/>
</dbReference>
<protein>
    <recommendedName>
        <fullName evidence="5">Concanavalin A-like lectin/glucanase superfamily protein</fullName>
    </recommendedName>
</protein>
<organism evidence="3 4">
    <name type="scientific">Desulfallas thermosapovorans DSM 6562</name>
    <dbReference type="NCBI Taxonomy" id="1121431"/>
    <lineage>
        <taxon>Bacteria</taxon>
        <taxon>Bacillati</taxon>
        <taxon>Bacillota</taxon>
        <taxon>Clostridia</taxon>
        <taxon>Eubacteriales</taxon>
        <taxon>Desulfallaceae</taxon>
        <taxon>Desulfallas</taxon>
    </lineage>
</organism>
<reference evidence="3 4" key="1">
    <citation type="submission" date="2019-07" db="EMBL/GenBank/DDBJ databases">
        <title>Genomic Encyclopedia of Type Strains, Phase I: the one thousand microbial genomes (KMG-I) project.</title>
        <authorList>
            <person name="Kyrpides N."/>
        </authorList>
    </citation>
    <scope>NUCLEOTIDE SEQUENCE [LARGE SCALE GENOMIC DNA]</scope>
    <source>
        <strain evidence="3 4">DSM 6562</strain>
    </source>
</reference>
<dbReference type="AlphaFoldDB" id="A0A5S4ZU81"/>
<evidence type="ECO:0000256" key="2">
    <source>
        <dbReference type="SAM" id="Phobius"/>
    </source>
</evidence>
<evidence type="ECO:0000313" key="4">
    <source>
        <dbReference type="Proteomes" id="UP000323166"/>
    </source>
</evidence>
<accession>A0A5S4ZU81</accession>
<dbReference type="SUPFAM" id="SSF49899">
    <property type="entry name" value="Concanavalin A-like lectins/glucanases"/>
    <property type="match status" value="1"/>
</dbReference>
<evidence type="ECO:0000313" key="3">
    <source>
        <dbReference type="EMBL" id="TYO96468.1"/>
    </source>
</evidence>
<dbReference type="InterPro" id="IPR013320">
    <property type="entry name" value="ConA-like_dom_sf"/>
</dbReference>
<dbReference type="RefSeq" id="WP_166510981.1">
    <property type="nucleotide sequence ID" value="NZ_VNHM01000004.1"/>
</dbReference>
<keyword evidence="2" id="KW-0812">Transmembrane</keyword>
<gene>
    <name evidence="3" type="ORF">LX24_00935</name>
</gene>
<feature type="transmembrane region" description="Helical" evidence="2">
    <location>
        <begin position="20"/>
        <end position="36"/>
    </location>
</feature>
<comment type="caution">
    <text evidence="3">The sequence shown here is derived from an EMBL/GenBank/DDBJ whole genome shotgun (WGS) entry which is preliminary data.</text>
</comment>
<keyword evidence="2" id="KW-1133">Transmembrane helix</keyword>
<evidence type="ECO:0008006" key="5">
    <source>
        <dbReference type="Google" id="ProtNLM"/>
    </source>
</evidence>
<keyword evidence="2" id="KW-0472">Membrane</keyword>
<name>A0A5S4ZU81_9FIRM</name>
<keyword evidence="4" id="KW-1185">Reference proteome</keyword>
<proteinExistence type="predicted"/>